<dbReference type="GO" id="GO:0016020">
    <property type="term" value="C:membrane"/>
    <property type="evidence" value="ECO:0007669"/>
    <property type="project" value="InterPro"/>
</dbReference>
<feature type="transmembrane region" description="Helical" evidence="1">
    <location>
        <begin position="94"/>
        <end position="112"/>
    </location>
</feature>
<sequence>MIWLFFAILGPFVWAISNLIDDELADVEIKSPFALISTGGFFAVIPLVIFSFFGGLAWPGVTLVLLCAASSVVGISILYFYYKALTLTDPAHVLLMWNLAPVFTVILALIFLHVDLEIWHYLAVGILIFSSLIAAYKKGLRLSKNNALFWTLIASLFSGIEAIVNKSIFEQIDFPVAIVWMSLFSVLISLFFFISLRQVRKTYRHIIRSGIWKIMGLNELLDLGACLSIDYAVNLGPVVLVKAVEGIQPLFVIALGYLFVKREKKEMQFSLWQLIISALLAIIGLALIKEI</sequence>
<feature type="transmembrane region" description="Helical" evidence="1">
    <location>
        <begin position="33"/>
        <end position="54"/>
    </location>
</feature>
<feature type="domain" description="EamA" evidence="2">
    <location>
        <begin position="147"/>
        <end position="288"/>
    </location>
</feature>
<dbReference type="Pfam" id="PF00892">
    <property type="entry name" value="EamA"/>
    <property type="match status" value="2"/>
</dbReference>
<dbReference type="InterPro" id="IPR037185">
    <property type="entry name" value="EmrE-like"/>
</dbReference>
<dbReference type="AlphaFoldDB" id="A0A1G2BI92"/>
<organism evidence="3 4">
    <name type="scientific">Candidatus Kerfeldbacteria bacterium RIFOXYB2_FULL_38_14</name>
    <dbReference type="NCBI Taxonomy" id="1798547"/>
    <lineage>
        <taxon>Bacteria</taxon>
        <taxon>Candidatus Kerfeldiibacteriota</taxon>
    </lineage>
</organism>
<proteinExistence type="predicted"/>
<dbReference type="EMBL" id="MHKI01000005">
    <property type="protein sequence ID" value="OGY88010.1"/>
    <property type="molecule type" value="Genomic_DNA"/>
</dbReference>
<evidence type="ECO:0000259" key="2">
    <source>
        <dbReference type="Pfam" id="PF00892"/>
    </source>
</evidence>
<evidence type="ECO:0000313" key="3">
    <source>
        <dbReference type="EMBL" id="OGY88010.1"/>
    </source>
</evidence>
<dbReference type="InterPro" id="IPR000620">
    <property type="entry name" value="EamA_dom"/>
</dbReference>
<keyword evidence="1" id="KW-0812">Transmembrane</keyword>
<feature type="transmembrane region" description="Helical" evidence="1">
    <location>
        <begin position="6"/>
        <end position="21"/>
    </location>
</feature>
<feature type="transmembrane region" description="Helical" evidence="1">
    <location>
        <begin position="148"/>
        <end position="168"/>
    </location>
</feature>
<feature type="transmembrane region" description="Helical" evidence="1">
    <location>
        <begin position="60"/>
        <end position="82"/>
    </location>
</feature>
<dbReference type="SUPFAM" id="SSF103481">
    <property type="entry name" value="Multidrug resistance efflux transporter EmrE"/>
    <property type="match status" value="1"/>
</dbReference>
<comment type="caution">
    <text evidence="3">The sequence shown here is derived from an EMBL/GenBank/DDBJ whole genome shotgun (WGS) entry which is preliminary data.</text>
</comment>
<evidence type="ECO:0000313" key="4">
    <source>
        <dbReference type="Proteomes" id="UP000176420"/>
    </source>
</evidence>
<gene>
    <name evidence="3" type="ORF">A2319_02190</name>
</gene>
<feature type="transmembrane region" description="Helical" evidence="1">
    <location>
        <begin position="271"/>
        <end position="288"/>
    </location>
</feature>
<keyword evidence="1" id="KW-1133">Transmembrane helix</keyword>
<name>A0A1G2BI92_9BACT</name>
<protein>
    <recommendedName>
        <fullName evidence="2">EamA domain-containing protein</fullName>
    </recommendedName>
</protein>
<feature type="domain" description="EamA" evidence="2">
    <location>
        <begin position="1"/>
        <end position="134"/>
    </location>
</feature>
<feature type="transmembrane region" description="Helical" evidence="1">
    <location>
        <begin position="174"/>
        <end position="194"/>
    </location>
</feature>
<accession>A0A1G2BI92</accession>
<dbReference type="Proteomes" id="UP000176420">
    <property type="component" value="Unassembled WGS sequence"/>
</dbReference>
<reference evidence="3 4" key="1">
    <citation type="journal article" date="2016" name="Nat. Commun.">
        <title>Thousands of microbial genomes shed light on interconnected biogeochemical processes in an aquifer system.</title>
        <authorList>
            <person name="Anantharaman K."/>
            <person name="Brown C.T."/>
            <person name="Hug L.A."/>
            <person name="Sharon I."/>
            <person name="Castelle C.J."/>
            <person name="Probst A.J."/>
            <person name="Thomas B.C."/>
            <person name="Singh A."/>
            <person name="Wilkins M.J."/>
            <person name="Karaoz U."/>
            <person name="Brodie E.L."/>
            <person name="Williams K.H."/>
            <person name="Hubbard S.S."/>
            <person name="Banfield J.F."/>
        </authorList>
    </citation>
    <scope>NUCLEOTIDE SEQUENCE [LARGE SCALE GENOMIC DNA]</scope>
</reference>
<feature type="transmembrane region" description="Helical" evidence="1">
    <location>
        <begin position="118"/>
        <end position="136"/>
    </location>
</feature>
<evidence type="ECO:0000256" key="1">
    <source>
        <dbReference type="SAM" id="Phobius"/>
    </source>
</evidence>
<keyword evidence="1" id="KW-0472">Membrane</keyword>